<comment type="caution">
    <text evidence="1">The sequence shown here is derived from an EMBL/GenBank/DDBJ whole genome shotgun (WGS) entry which is preliminary data.</text>
</comment>
<dbReference type="EMBL" id="JASBWV010000022">
    <property type="protein sequence ID" value="KAJ9119918.1"/>
    <property type="molecule type" value="Genomic_DNA"/>
</dbReference>
<gene>
    <name evidence="1" type="ORF">QFC24_005401</name>
</gene>
<accession>A0ACC2X7D0</accession>
<organism evidence="1 2">
    <name type="scientific">Naganishia onofrii</name>
    <dbReference type="NCBI Taxonomy" id="1851511"/>
    <lineage>
        <taxon>Eukaryota</taxon>
        <taxon>Fungi</taxon>
        <taxon>Dikarya</taxon>
        <taxon>Basidiomycota</taxon>
        <taxon>Agaricomycotina</taxon>
        <taxon>Tremellomycetes</taxon>
        <taxon>Filobasidiales</taxon>
        <taxon>Filobasidiaceae</taxon>
        <taxon>Naganishia</taxon>
    </lineage>
</organism>
<name>A0ACC2X7D0_9TREE</name>
<keyword evidence="2" id="KW-1185">Reference proteome</keyword>
<protein>
    <submittedName>
        <fullName evidence="1">Uncharacterized protein</fullName>
    </submittedName>
</protein>
<sequence length="362" mass="41424">MNTGSSASSGLNFSDDEVVYLGGLNDQASAYYRLLAHAQVQNDDHEMRRDIPNAGNASNNRLITSANHHSMITRQNARENAVNEEEDLLFDMEYDQVNVANDVNDARFIRNGSHDYPDWAAAFDAQNSPPFVPSELGDVNMEGDNIMNNIQVEPILPIQLGHLDHPIQPVLPIPPLHPVQAMILPLPAIDVVADIVAPKTPAEKREMVQRFRDEVWRDEVKGMMREDGMDNIDMDYNDQDMIIFIDALQNVNATGTTPVMVVGDIMRHDWTREGNCVYTLRAASKKLAPPRGSGEILDMRYLGVKRALWQYWAHRPAVHLHHIESYQRHFGFYSFFRVIMWHHLPENQWHALWKLRRVSSRD</sequence>
<reference evidence="1" key="1">
    <citation type="submission" date="2023-04" db="EMBL/GenBank/DDBJ databases">
        <title>Draft Genome sequencing of Naganishia species isolated from polar environments using Oxford Nanopore Technology.</title>
        <authorList>
            <person name="Leo P."/>
            <person name="Venkateswaran K."/>
        </authorList>
    </citation>
    <scope>NUCLEOTIDE SEQUENCE</scope>
    <source>
        <strain evidence="1">DBVPG 5303</strain>
    </source>
</reference>
<evidence type="ECO:0000313" key="1">
    <source>
        <dbReference type="EMBL" id="KAJ9119918.1"/>
    </source>
</evidence>
<evidence type="ECO:0000313" key="2">
    <source>
        <dbReference type="Proteomes" id="UP001234202"/>
    </source>
</evidence>
<proteinExistence type="predicted"/>
<dbReference type="Proteomes" id="UP001234202">
    <property type="component" value="Unassembled WGS sequence"/>
</dbReference>